<comment type="caution">
    <text evidence="1">The sequence shown here is derived from an EMBL/GenBank/DDBJ whole genome shotgun (WGS) entry which is preliminary data.</text>
</comment>
<keyword evidence="2" id="KW-1185">Reference proteome</keyword>
<gene>
    <name evidence="1" type="ORF">SPAR_36841</name>
</gene>
<name>A0A1R1S858_9ACTN</name>
<dbReference type="RefSeq" id="WP_065966529.1">
    <property type="nucleotide sequence ID" value="NZ_ASQP01000469.1"/>
</dbReference>
<evidence type="ECO:0000313" key="1">
    <source>
        <dbReference type="EMBL" id="OMI34470.1"/>
    </source>
</evidence>
<dbReference type="GeneID" id="96746612"/>
<reference evidence="1 2" key="1">
    <citation type="submission" date="2013-05" db="EMBL/GenBank/DDBJ databases">
        <title>Genome sequence of Streptomyces sparsogenes DSM 40356.</title>
        <authorList>
            <person name="Coyne S."/>
            <person name="Seebeck F.P."/>
        </authorList>
    </citation>
    <scope>NUCLEOTIDE SEQUENCE [LARGE SCALE GENOMIC DNA]</scope>
    <source>
        <strain evidence="1 2">DSM 40356</strain>
    </source>
</reference>
<dbReference type="AlphaFoldDB" id="A0A1R1S858"/>
<sequence length="205" mass="23918">MTEYPEIAERFARDTAQHQMIVLHDDGLYRHLRFANPEYGNFGAFELITWPYNLVVKTGWTFHFDIDATEDMFDLFRRTALTGEINPGYWSEKVRAGRDEVEGFNPDLFEHQVKQYVVAAIRNGDAPRGIGAEVTRDIFEWGDINHEAGARKELEDFRYEDWTFGDTTEWKFYDFTPGFLWSCYAIRHGIDLWDAARTPEAEVAA</sequence>
<dbReference type="EMBL" id="ASQP01000469">
    <property type="protein sequence ID" value="OMI34470.1"/>
    <property type="molecule type" value="Genomic_DNA"/>
</dbReference>
<organism evidence="1 2">
    <name type="scientific">Streptomyces sparsogenes DSM 40356</name>
    <dbReference type="NCBI Taxonomy" id="1331668"/>
    <lineage>
        <taxon>Bacteria</taxon>
        <taxon>Bacillati</taxon>
        <taxon>Actinomycetota</taxon>
        <taxon>Actinomycetes</taxon>
        <taxon>Kitasatosporales</taxon>
        <taxon>Streptomycetaceae</taxon>
        <taxon>Streptomyces</taxon>
    </lineage>
</organism>
<proteinExistence type="predicted"/>
<dbReference type="Proteomes" id="UP000186168">
    <property type="component" value="Unassembled WGS sequence"/>
</dbReference>
<dbReference type="STRING" id="67365.GCA_001704635_01664"/>
<protein>
    <submittedName>
        <fullName evidence="1">Uncharacterized protein</fullName>
    </submittedName>
</protein>
<evidence type="ECO:0000313" key="2">
    <source>
        <dbReference type="Proteomes" id="UP000186168"/>
    </source>
</evidence>
<accession>A0A1R1S858</accession>